<dbReference type="RefSeq" id="XP_043048481.1">
    <property type="nucleotide sequence ID" value="XM_043192186.1"/>
</dbReference>
<dbReference type="AlphaFoldDB" id="A0A9P7V7Z4"/>
<dbReference type="PANTHER" id="PTHR34065">
    <property type="entry name" value="CELL DIVISION CONTROL PROTEIN 14"/>
    <property type="match status" value="1"/>
</dbReference>
<name>A0A9P7V7Z4_9ASCO</name>
<dbReference type="Proteomes" id="UP000790833">
    <property type="component" value="Unassembled WGS sequence"/>
</dbReference>
<evidence type="ECO:0000313" key="1">
    <source>
        <dbReference type="EMBL" id="KAG7192931.1"/>
    </source>
</evidence>
<sequence length="226" mass="25650">MSDTSETLTDIIELLESDKHEIVVSGLDKLESVLSDLVPLIRNGSIENNPFVTLQDTFDHNIASHLVSVYDSLAKEEDEDLLIRLIQCNTLLQGLLLVHPRSRVIFHQNSNMKAILEVLDLTSDIDVLISIVSTIVHIILKDLDNYRSFERCGGCIKVMRKFDLTNQAKSDLNYKIIEFLIVYLIDEEALNPTKTQKKSISEKAQLLEPEFAEIHHLIANLNDLKT</sequence>
<comment type="caution">
    <text evidence="1">The sequence shown here is derived from an EMBL/GenBank/DDBJ whole genome shotgun (WGS) entry which is preliminary data.</text>
</comment>
<dbReference type="Pfam" id="PF08045">
    <property type="entry name" value="CDC14"/>
    <property type="match status" value="1"/>
</dbReference>
<accession>A0A9P7V7Z4</accession>
<dbReference type="OrthoDB" id="5357220at2759"/>
<dbReference type="PANTHER" id="PTHR34065:SF1">
    <property type="entry name" value="CELL DIVISION CONTROL PROTEIN 14"/>
    <property type="match status" value="1"/>
</dbReference>
<dbReference type="GeneID" id="66114762"/>
<dbReference type="InterPro" id="IPR012535">
    <property type="entry name" value="Cell_div_Cdc14"/>
</dbReference>
<keyword evidence="2" id="KW-1185">Reference proteome</keyword>
<evidence type="ECO:0000313" key="2">
    <source>
        <dbReference type="Proteomes" id="UP000790833"/>
    </source>
</evidence>
<reference evidence="1" key="1">
    <citation type="submission" date="2021-03" db="EMBL/GenBank/DDBJ databases">
        <authorList>
            <person name="Palmer J.M."/>
        </authorList>
    </citation>
    <scope>NUCLEOTIDE SEQUENCE</scope>
    <source>
        <strain evidence="1">ARV_011</strain>
    </source>
</reference>
<proteinExistence type="predicted"/>
<organism evidence="1 2">
    <name type="scientific">Scheffersomyces spartinae</name>
    <dbReference type="NCBI Taxonomy" id="45513"/>
    <lineage>
        <taxon>Eukaryota</taxon>
        <taxon>Fungi</taxon>
        <taxon>Dikarya</taxon>
        <taxon>Ascomycota</taxon>
        <taxon>Saccharomycotina</taxon>
        <taxon>Pichiomycetes</taxon>
        <taxon>Debaryomycetaceae</taxon>
        <taxon>Scheffersomyces</taxon>
    </lineage>
</organism>
<gene>
    <name evidence="1" type="ORF">KQ657_001388</name>
</gene>
<dbReference type="EMBL" id="JAHMUF010000015">
    <property type="protein sequence ID" value="KAG7192931.1"/>
    <property type="molecule type" value="Genomic_DNA"/>
</dbReference>
<protein>
    <submittedName>
        <fullName evidence="1">Uncharacterized protein</fullName>
    </submittedName>
</protein>